<evidence type="ECO:0000313" key="1">
    <source>
        <dbReference type="EMBL" id="CAK0861827.1"/>
    </source>
</evidence>
<evidence type="ECO:0000313" key="2">
    <source>
        <dbReference type="Proteomes" id="UP001189429"/>
    </source>
</evidence>
<feature type="non-terminal residue" evidence="1">
    <location>
        <position position="432"/>
    </location>
</feature>
<sequence>DDFVTMLFPIASCSKGAVDCWSQESAGEEAPRAFDWQRPLMHLIAIKADDENKVQGVDLSSADWSTQALSKEVSAWPHLLRDTFACDGFIRLLGADSHKAVSVAQQWRQAMPDEASDIAQQAGAGTMAAARAIDAFCAAYVAVMGDRPMTPGEHSHMKDIFVGSKRGAAKKKEKWMQSLIDAARSHPDWEAHFNEAQRTGRFEISDGADFLQAEAGVNAGGVDASNIIAIMDKLPKWVSGFRPRATRSYSQAVKDFLVAEINEYAAGERAKITPGEDRMALLSSYSAFLDTFKTDAFADWREEILAAQEAANSSSSHVQAVISSDRILSRLHSGNETDVVSADMLDALKHLRGHVGHAKVMADELEKIVKQVDEAFLEELQVSVLSTKVDTFLEIRKIAMELYKGALGKSMADVDSSSQLGKYMDLAQSRAK</sequence>
<comment type="caution">
    <text evidence="1">The sequence shown here is derived from an EMBL/GenBank/DDBJ whole genome shotgun (WGS) entry which is preliminary data.</text>
</comment>
<gene>
    <name evidence="1" type="ORF">PCOR1329_LOCUS50384</name>
</gene>
<evidence type="ECO:0008006" key="3">
    <source>
        <dbReference type="Google" id="ProtNLM"/>
    </source>
</evidence>
<name>A0ABN9UPE6_9DINO</name>
<protein>
    <recommendedName>
        <fullName evidence="3">Exocyst complex component Sec6</fullName>
    </recommendedName>
</protein>
<feature type="non-terminal residue" evidence="1">
    <location>
        <position position="1"/>
    </location>
</feature>
<reference evidence="1" key="1">
    <citation type="submission" date="2023-10" db="EMBL/GenBank/DDBJ databases">
        <authorList>
            <person name="Chen Y."/>
            <person name="Shah S."/>
            <person name="Dougan E. K."/>
            <person name="Thang M."/>
            <person name="Chan C."/>
        </authorList>
    </citation>
    <scope>NUCLEOTIDE SEQUENCE [LARGE SCALE GENOMIC DNA]</scope>
</reference>
<keyword evidence="2" id="KW-1185">Reference proteome</keyword>
<dbReference type="Proteomes" id="UP001189429">
    <property type="component" value="Unassembled WGS sequence"/>
</dbReference>
<proteinExistence type="predicted"/>
<dbReference type="EMBL" id="CAUYUJ010016096">
    <property type="protein sequence ID" value="CAK0861827.1"/>
    <property type="molecule type" value="Genomic_DNA"/>
</dbReference>
<organism evidence="1 2">
    <name type="scientific">Prorocentrum cordatum</name>
    <dbReference type="NCBI Taxonomy" id="2364126"/>
    <lineage>
        <taxon>Eukaryota</taxon>
        <taxon>Sar</taxon>
        <taxon>Alveolata</taxon>
        <taxon>Dinophyceae</taxon>
        <taxon>Prorocentrales</taxon>
        <taxon>Prorocentraceae</taxon>
        <taxon>Prorocentrum</taxon>
    </lineage>
</organism>
<accession>A0ABN9UPE6</accession>